<keyword evidence="5" id="KW-1185">Reference proteome</keyword>
<gene>
    <name evidence="4" type="ORF">SK128_005196</name>
</gene>
<dbReference type="AlphaFoldDB" id="A0AAN8X8X2"/>
<accession>A0AAN8X8X2</accession>
<dbReference type="Gene3D" id="3.30.70.1400">
    <property type="entry name" value="Aminomethyltransferase beta-barrel domains"/>
    <property type="match status" value="1"/>
</dbReference>
<dbReference type="InterPro" id="IPR006222">
    <property type="entry name" value="GCVT_N"/>
</dbReference>
<protein>
    <recommendedName>
        <fullName evidence="6">Aminomethyl transferase family protein</fullName>
    </recommendedName>
</protein>
<name>A0AAN8X8X2_HALRR</name>
<dbReference type="Proteomes" id="UP001381693">
    <property type="component" value="Unassembled WGS sequence"/>
</dbReference>
<organism evidence="4 5">
    <name type="scientific">Halocaridina rubra</name>
    <name type="common">Hawaiian red shrimp</name>
    <dbReference type="NCBI Taxonomy" id="373956"/>
    <lineage>
        <taxon>Eukaryota</taxon>
        <taxon>Metazoa</taxon>
        <taxon>Ecdysozoa</taxon>
        <taxon>Arthropoda</taxon>
        <taxon>Crustacea</taxon>
        <taxon>Multicrustacea</taxon>
        <taxon>Malacostraca</taxon>
        <taxon>Eumalacostraca</taxon>
        <taxon>Eucarida</taxon>
        <taxon>Decapoda</taxon>
        <taxon>Pleocyemata</taxon>
        <taxon>Caridea</taxon>
        <taxon>Atyoidea</taxon>
        <taxon>Atyidae</taxon>
        <taxon>Halocaridina</taxon>
    </lineage>
</organism>
<reference evidence="4 5" key="1">
    <citation type="submission" date="2023-11" db="EMBL/GenBank/DDBJ databases">
        <title>Halocaridina rubra genome assembly.</title>
        <authorList>
            <person name="Smith C."/>
        </authorList>
    </citation>
    <scope>NUCLEOTIDE SEQUENCE [LARGE SCALE GENOMIC DNA]</scope>
    <source>
        <strain evidence="4">EP-1</strain>
        <tissue evidence="4">Whole</tissue>
    </source>
</reference>
<feature type="domain" description="GCVT N-terminal" evidence="2">
    <location>
        <begin position="2"/>
        <end position="70"/>
    </location>
</feature>
<dbReference type="EMBL" id="JAXCGZ010011366">
    <property type="protein sequence ID" value="KAK7075104.1"/>
    <property type="molecule type" value="Genomic_DNA"/>
</dbReference>
<dbReference type="PANTHER" id="PTHR43757:SF11">
    <property type="entry name" value="SARCOSINE DEHYDROGENASE"/>
    <property type="match status" value="1"/>
</dbReference>
<dbReference type="PANTHER" id="PTHR43757">
    <property type="entry name" value="AMINOMETHYLTRANSFERASE"/>
    <property type="match status" value="1"/>
</dbReference>
<evidence type="ECO:0000313" key="5">
    <source>
        <dbReference type="Proteomes" id="UP001381693"/>
    </source>
</evidence>
<evidence type="ECO:0000256" key="1">
    <source>
        <dbReference type="ARBA" id="ARBA00008609"/>
    </source>
</evidence>
<dbReference type="InterPro" id="IPR013977">
    <property type="entry name" value="GcvT_C"/>
</dbReference>
<dbReference type="SUPFAM" id="SSF103025">
    <property type="entry name" value="Folate-binding domain"/>
    <property type="match status" value="1"/>
</dbReference>
<comment type="similarity">
    <text evidence="1">Belongs to the GcvT family.</text>
</comment>
<dbReference type="Gene3D" id="3.30.1360.120">
    <property type="entry name" value="Probable tRNA modification gtpase trme, domain 1"/>
    <property type="match status" value="1"/>
</dbReference>
<dbReference type="InterPro" id="IPR028896">
    <property type="entry name" value="GcvT/YgfZ/DmdA"/>
</dbReference>
<proteinExistence type="inferred from homology"/>
<dbReference type="SUPFAM" id="SSF101790">
    <property type="entry name" value="Aminomethyltransferase beta-barrel domain"/>
    <property type="match status" value="1"/>
</dbReference>
<dbReference type="InterPro" id="IPR027266">
    <property type="entry name" value="TrmE/GcvT-like"/>
</dbReference>
<evidence type="ECO:0008006" key="6">
    <source>
        <dbReference type="Google" id="ProtNLM"/>
    </source>
</evidence>
<evidence type="ECO:0000259" key="3">
    <source>
        <dbReference type="Pfam" id="PF08669"/>
    </source>
</evidence>
<sequence>MGWELHIPNESAVAVYKALMEAGKPHGLVNAGYRAIDSLSCEKGYRHWHADVRPDDSPLEAGLAFTCKLKTSTNFLGREAIKKQKVRGITKKLVTITVDDPLIPLWGLEGIWRDGKPVGYIRRADYAFALGRSLGYGYVQHPDKSIVTNDFLKSGTWKIESMGEYIDATVHIRPPFDPKNLRVKGLYEELPKPGVAKALV</sequence>
<dbReference type="Pfam" id="PF08669">
    <property type="entry name" value="GCV_T_C"/>
    <property type="match status" value="1"/>
</dbReference>
<evidence type="ECO:0000259" key="2">
    <source>
        <dbReference type="Pfam" id="PF01571"/>
    </source>
</evidence>
<dbReference type="FunFam" id="2.40.30.110:FF:000008">
    <property type="entry name" value="Sarcosine dehydrogenase"/>
    <property type="match status" value="1"/>
</dbReference>
<evidence type="ECO:0000313" key="4">
    <source>
        <dbReference type="EMBL" id="KAK7075104.1"/>
    </source>
</evidence>
<dbReference type="GO" id="GO:0005739">
    <property type="term" value="C:mitochondrion"/>
    <property type="evidence" value="ECO:0007669"/>
    <property type="project" value="TreeGrafter"/>
</dbReference>
<dbReference type="InterPro" id="IPR029043">
    <property type="entry name" value="GcvT/YgfZ_C"/>
</dbReference>
<dbReference type="Pfam" id="PF01571">
    <property type="entry name" value="GCV_T"/>
    <property type="match status" value="1"/>
</dbReference>
<feature type="domain" description="Aminomethyltransferase C-terminal" evidence="3">
    <location>
        <begin position="91"/>
        <end position="177"/>
    </location>
</feature>
<dbReference type="Gene3D" id="2.40.30.110">
    <property type="entry name" value="Aminomethyltransferase beta-barrel domains"/>
    <property type="match status" value="1"/>
</dbReference>
<comment type="caution">
    <text evidence="4">The sequence shown here is derived from an EMBL/GenBank/DDBJ whole genome shotgun (WGS) entry which is preliminary data.</text>
</comment>